<evidence type="ECO:0000313" key="3">
    <source>
        <dbReference type="Proteomes" id="UP000004508"/>
    </source>
</evidence>
<comment type="caution">
    <text evidence="2">The sequence shown here is derived from an EMBL/GenBank/DDBJ whole genome shotgun (WGS) entry which is preliminary data.</text>
</comment>
<name>D6TVK7_KTERA</name>
<reference evidence="2 3" key="1">
    <citation type="journal article" date="2011" name="Stand. Genomic Sci.">
        <title>Non-contiguous finished genome sequence and contextual data of the filamentous soil bacterium Ktedonobacter racemifer type strain (SOSP1-21).</title>
        <authorList>
            <person name="Chang Y.J."/>
            <person name="Land M."/>
            <person name="Hauser L."/>
            <person name="Chertkov O."/>
            <person name="Del Rio T.G."/>
            <person name="Nolan M."/>
            <person name="Copeland A."/>
            <person name="Tice H."/>
            <person name="Cheng J.F."/>
            <person name="Lucas S."/>
            <person name="Han C."/>
            <person name="Goodwin L."/>
            <person name="Pitluck S."/>
            <person name="Ivanova N."/>
            <person name="Ovchinikova G."/>
            <person name="Pati A."/>
            <person name="Chen A."/>
            <person name="Palaniappan K."/>
            <person name="Mavromatis K."/>
            <person name="Liolios K."/>
            <person name="Brettin T."/>
            <person name="Fiebig A."/>
            <person name="Rohde M."/>
            <person name="Abt B."/>
            <person name="Goker M."/>
            <person name="Detter J.C."/>
            <person name="Woyke T."/>
            <person name="Bristow J."/>
            <person name="Eisen J.A."/>
            <person name="Markowitz V."/>
            <person name="Hugenholtz P."/>
            <person name="Kyrpides N.C."/>
            <person name="Klenk H.P."/>
            <person name="Lapidus A."/>
        </authorList>
    </citation>
    <scope>NUCLEOTIDE SEQUENCE [LARGE SCALE GENOMIC DNA]</scope>
    <source>
        <strain evidence="3">DSM 44963</strain>
    </source>
</reference>
<dbReference type="Proteomes" id="UP000004508">
    <property type="component" value="Unassembled WGS sequence"/>
</dbReference>
<sequence length="39" mass="4447">MGMYPFIAVLLALPGAIVAMLTLIERYTKWRASHAKKER</sequence>
<dbReference type="InParanoid" id="D6TVK7"/>
<evidence type="ECO:0000256" key="1">
    <source>
        <dbReference type="SAM" id="Phobius"/>
    </source>
</evidence>
<dbReference type="AlphaFoldDB" id="D6TVK7"/>
<evidence type="ECO:0000313" key="2">
    <source>
        <dbReference type="EMBL" id="EFH85410.1"/>
    </source>
</evidence>
<keyword evidence="1" id="KW-0472">Membrane</keyword>
<proteinExistence type="predicted"/>
<accession>D6TVK7</accession>
<protein>
    <submittedName>
        <fullName evidence="2">Uncharacterized protein</fullName>
    </submittedName>
</protein>
<dbReference type="EMBL" id="ADVG01000003">
    <property type="protein sequence ID" value="EFH85410.1"/>
    <property type="molecule type" value="Genomic_DNA"/>
</dbReference>
<feature type="transmembrane region" description="Helical" evidence="1">
    <location>
        <begin position="6"/>
        <end position="24"/>
    </location>
</feature>
<keyword evidence="1" id="KW-1133">Transmembrane helix</keyword>
<gene>
    <name evidence="2" type="ORF">Krac_6630</name>
</gene>
<organism evidence="2 3">
    <name type="scientific">Ktedonobacter racemifer DSM 44963</name>
    <dbReference type="NCBI Taxonomy" id="485913"/>
    <lineage>
        <taxon>Bacteria</taxon>
        <taxon>Bacillati</taxon>
        <taxon>Chloroflexota</taxon>
        <taxon>Ktedonobacteria</taxon>
        <taxon>Ktedonobacterales</taxon>
        <taxon>Ktedonobacteraceae</taxon>
        <taxon>Ktedonobacter</taxon>
    </lineage>
</organism>
<keyword evidence="1" id="KW-0812">Transmembrane</keyword>
<keyword evidence="3" id="KW-1185">Reference proteome</keyword>